<dbReference type="SUPFAM" id="SSF53474">
    <property type="entry name" value="alpha/beta-Hydrolases"/>
    <property type="match status" value="1"/>
</dbReference>
<dbReference type="AlphaFoldDB" id="A0A7G7YPU2"/>
<evidence type="ECO:0000313" key="2">
    <source>
        <dbReference type="Proteomes" id="UP000515275"/>
    </source>
</evidence>
<dbReference type="RefSeq" id="WP_185770263.1">
    <property type="nucleotide sequence ID" value="NZ_CP046883.1"/>
</dbReference>
<dbReference type="InterPro" id="IPR000675">
    <property type="entry name" value="Cutinase/axe"/>
</dbReference>
<dbReference type="EMBL" id="CP046883">
    <property type="protein sequence ID" value="QNH96512.1"/>
    <property type="molecule type" value="Genomic_DNA"/>
</dbReference>
<gene>
    <name evidence="1" type="ORF">GP473_07445</name>
</gene>
<accession>A0A7G7YPU2</accession>
<dbReference type="SMART" id="SM01110">
    <property type="entry name" value="Cutinase"/>
    <property type="match status" value="1"/>
</dbReference>
<name>A0A7G7YPU2_9CORY</name>
<sequence length="309" mass="33241">MTFTRVLTRALLVGATSLTVGLSGAAVATAGGVDPIHHTFTPATQKAIESSKSRCPERVIIVARGTAQNDPADLKPTKYSPNSPYTSNGYEAPNVRLLLQQAEARHKARTGQSLLENTLVLGVDSHYYQAEPSLPTVSDEPDVEEIITLLKDNPPHQLAGNAVGGMALSILRGIPGAYHFIQDYEKATGCSPQYILIGYSQGAIVLAPQEIWLAQRKQLDGVLYMGNPMQPLPQHSAFPTGTHKRLNYCVKDDVFCDPSPQAVARAISEDGGPHAGYFIDKNPGDAHVLDTLATYIDDGGDYARQTPPQ</sequence>
<reference evidence="1 2" key="1">
    <citation type="submission" date="2019-12" db="EMBL/GenBank/DDBJ databases">
        <title>Corynebacterium sp. nov., isolated from feces of the Anser Albifrons in China.</title>
        <authorList>
            <person name="Liu Q."/>
        </authorList>
    </citation>
    <scope>NUCLEOTIDE SEQUENCE [LARGE SCALE GENOMIC DNA]</scope>
    <source>
        <strain evidence="1 2">23H37-10</strain>
    </source>
</reference>
<dbReference type="Proteomes" id="UP000515275">
    <property type="component" value="Chromosome"/>
</dbReference>
<dbReference type="InterPro" id="IPR029058">
    <property type="entry name" value="AB_hydrolase_fold"/>
</dbReference>
<proteinExistence type="predicted"/>
<organism evidence="1 2">
    <name type="scientific">Corynebacterium anserum</name>
    <dbReference type="NCBI Taxonomy" id="2684406"/>
    <lineage>
        <taxon>Bacteria</taxon>
        <taxon>Bacillati</taxon>
        <taxon>Actinomycetota</taxon>
        <taxon>Actinomycetes</taxon>
        <taxon>Mycobacteriales</taxon>
        <taxon>Corynebacteriaceae</taxon>
        <taxon>Corynebacterium</taxon>
    </lineage>
</organism>
<evidence type="ECO:0000313" key="1">
    <source>
        <dbReference type="EMBL" id="QNH96512.1"/>
    </source>
</evidence>
<protein>
    <submittedName>
        <fullName evidence="1">Cutinase family protein</fullName>
    </submittedName>
</protein>
<dbReference type="GO" id="GO:0016787">
    <property type="term" value="F:hydrolase activity"/>
    <property type="evidence" value="ECO:0007669"/>
    <property type="project" value="InterPro"/>
</dbReference>
<dbReference type="Gene3D" id="3.40.50.1820">
    <property type="entry name" value="alpha/beta hydrolase"/>
    <property type="match status" value="1"/>
</dbReference>
<keyword evidence="2" id="KW-1185">Reference proteome</keyword>
<dbReference type="KEGG" id="cans:GP473_07445"/>